<dbReference type="EMBL" id="JBHTLP010000008">
    <property type="protein sequence ID" value="MFD1141932.1"/>
    <property type="molecule type" value="Genomic_DNA"/>
</dbReference>
<evidence type="ECO:0000313" key="3">
    <source>
        <dbReference type="Proteomes" id="UP001597116"/>
    </source>
</evidence>
<sequence length="265" mass="30910">MEIYTIRVVCISNALSNLLFDAENSMDRYFGGRQIDATFIKTYMNYRQGILPLEDNVHCKNVLDTVLLEGEVRDNFLRLDEVTRSNYIRFLDLTLLPLFENAKRVELKLSKLKDRIKKKETNRNELIDDDSYNLRIYDFESNLDITLSIIQDVQNIYSRYVRAYNYSTNLDKHNQLSVSGVKLQWNANKRALYDLFAQLTLMDVEPGKHLVGNTIKELARFLADNVEGCPKASTIERELEKMREPQGIEKAKRGRIDLNITIDRT</sequence>
<proteinExistence type="predicted"/>
<evidence type="ECO:0000256" key="1">
    <source>
        <dbReference type="SAM" id="Coils"/>
    </source>
</evidence>
<gene>
    <name evidence="2" type="ORF">ACFQ4C_12470</name>
</gene>
<dbReference type="Proteomes" id="UP001597116">
    <property type="component" value="Unassembled WGS sequence"/>
</dbReference>
<organism evidence="2 3">
    <name type="scientific">Larkinella insperata</name>
    <dbReference type="NCBI Taxonomy" id="332158"/>
    <lineage>
        <taxon>Bacteria</taxon>
        <taxon>Pseudomonadati</taxon>
        <taxon>Bacteroidota</taxon>
        <taxon>Cytophagia</taxon>
        <taxon>Cytophagales</taxon>
        <taxon>Spirosomataceae</taxon>
        <taxon>Larkinella</taxon>
    </lineage>
</organism>
<keyword evidence="1" id="KW-0175">Coiled coil</keyword>
<keyword evidence="3" id="KW-1185">Reference proteome</keyword>
<comment type="caution">
    <text evidence="2">The sequence shown here is derived from an EMBL/GenBank/DDBJ whole genome shotgun (WGS) entry which is preliminary data.</text>
</comment>
<name>A0ABW3Q4E6_9BACT</name>
<protein>
    <submittedName>
        <fullName evidence="2">Uncharacterized protein</fullName>
    </submittedName>
</protein>
<accession>A0ABW3Q4E6</accession>
<evidence type="ECO:0000313" key="2">
    <source>
        <dbReference type="EMBL" id="MFD1141932.1"/>
    </source>
</evidence>
<dbReference type="RefSeq" id="WP_265992438.1">
    <property type="nucleotide sequence ID" value="NZ_CP110973.1"/>
</dbReference>
<reference evidence="3" key="1">
    <citation type="journal article" date="2019" name="Int. J. Syst. Evol. Microbiol.">
        <title>The Global Catalogue of Microorganisms (GCM) 10K type strain sequencing project: providing services to taxonomists for standard genome sequencing and annotation.</title>
        <authorList>
            <consortium name="The Broad Institute Genomics Platform"/>
            <consortium name="The Broad Institute Genome Sequencing Center for Infectious Disease"/>
            <person name="Wu L."/>
            <person name="Ma J."/>
        </authorList>
    </citation>
    <scope>NUCLEOTIDE SEQUENCE [LARGE SCALE GENOMIC DNA]</scope>
    <source>
        <strain evidence="3">CCUG 55608</strain>
    </source>
</reference>
<feature type="coiled-coil region" evidence="1">
    <location>
        <begin position="102"/>
        <end position="129"/>
    </location>
</feature>